<dbReference type="InterPro" id="IPR015422">
    <property type="entry name" value="PyrdxlP-dep_Trfase_small"/>
</dbReference>
<reference evidence="5" key="2">
    <citation type="submission" date="2023-01" db="EMBL/GenBank/DDBJ databases">
        <title>Draft genome sequence of Sneathiella chinensis strain NBRC 103408.</title>
        <authorList>
            <person name="Sun Q."/>
            <person name="Mori K."/>
        </authorList>
    </citation>
    <scope>NUCLEOTIDE SEQUENCE</scope>
    <source>
        <strain evidence="5">NBRC 103408</strain>
    </source>
</reference>
<keyword evidence="5" id="KW-0808">Transferase</keyword>
<dbReference type="Gene3D" id="3.40.640.10">
    <property type="entry name" value="Type I PLP-dependent aspartate aminotransferase-like (Major domain)"/>
    <property type="match status" value="1"/>
</dbReference>
<proteinExistence type="inferred from homology"/>
<dbReference type="PANTHER" id="PTHR21152:SF40">
    <property type="entry name" value="ALANINE--GLYOXYLATE AMINOTRANSFERASE"/>
    <property type="match status" value="1"/>
</dbReference>
<reference evidence="5" key="1">
    <citation type="journal article" date="2014" name="Int. J. Syst. Evol. Microbiol.">
        <title>Complete genome of a new Firmicutes species belonging to the dominant human colonic microbiota ('Ruminococcus bicirculans') reveals two chromosomes and a selective capacity to utilize plant glucans.</title>
        <authorList>
            <consortium name="NISC Comparative Sequencing Program"/>
            <person name="Wegmann U."/>
            <person name="Louis P."/>
            <person name="Goesmann A."/>
            <person name="Henrissat B."/>
            <person name="Duncan S.H."/>
            <person name="Flint H.J."/>
        </authorList>
    </citation>
    <scope>NUCLEOTIDE SEQUENCE</scope>
    <source>
        <strain evidence="5">NBRC 103408</strain>
    </source>
</reference>
<gene>
    <name evidence="5" type="ORF">GCM10007924_07480</name>
</gene>
<evidence type="ECO:0000256" key="2">
    <source>
        <dbReference type="ARBA" id="ARBA00009236"/>
    </source>
</evidence>
<organism evidence="5 6">
    <name type="scientific">Sneathiella chinensis</name>
    <dbReference type="NCBI Taxonomy" id="349750"/>
    <lineage>
        <taxon>Bacteria</taxon>
        <taxon>Pseudomonadati</taxon>
        <taxon>Pseudomonadota</taxon>
        <taxon>Alphaproteobacteria</taxon>
        <taxon>Sneathiellales</taxon>
        <taxon>Sneathiellaceae</taxon>
        <taxon>Sneathiella</taxon>
    </lineage>
</organism>
<evidence type="ECO:0000313" key="5">
    <source>
        <dbReference type="EMBL" id="GLQ05527.1"/>
    </source>
</evidence>
<protein>
    <submittedName>
        <fullName evidence="5">Aminotransferase</fullName>
    </submittedName>
</protein>
<comment type="cofactor">
    <cofactor evidence="1">
        <name>pyridoxal 5'-phosphate</name>
        <dbReference type="ChEBI" id="CHEBI:597326"/>
    </cofactor>
</comment>
<dbReference type="InterPro" id="IPR024169">
    <property type="entry name" value="SP_NH2Trfase/AEP_transaminase"/>
</dbReference>
<dbReference type="InterPro" id="IPR015424">
    <property type="entry name" value="PyrdxlP-dep_Trfase"/>
</dbReference>
<dbReference type="Gene3D" id="3.90.1150.10">
    <property type="entry name" value="Aspartate Aminotransferase, domain 1"/>
    <property type="match status" value="1"/>
</dbReference>
<keyword evidence="5" id="KW-0032">Aminotransferase</keyword>
<keyword evidence="3" id="KW-0663">Pyridoxal phosphate</keyword>
<dbReference type="InterPro" id="IPR000192">
    <property type="entry name" value="Aminotrans_V_dom"/>
</dbReference>
<dbReference type="PIRSF" id="PIRSF000524">
    <property type="entry name" value="SPT"/>
    <property type="match status" value="1"/>
</dbReference>
<feature type="domain" description="Aminotransferase class V" evidence="4">
    <location>
        <begin position="50"/>
        <end position="335"/>
    </location>
</feature>
<accession>A0ABQ5U083</accession>
<comment type="caution">
    <text evidence="5">The sequence shown here is derived from an EMBL/GenBank/DDBJ whole genome shotgun (WGS) entry which is preliminary data.</text>
</comment>
<evidence type="ECO:0000313" key="6">
    <source>
        <dbReference type="Proteomes" id="UP001161409"/>
    </source>
</evidence>
<dbReference type="InterPro" id="IPR015421">
    <property type="entry name" value="PyrdxlP-dep_Trfase_major"/>
</dbReference>
<dbReference type="SUPFAM" id="SSF53383">
    <property type="entry name" value="PLP-dependent transferases"/>
    <property type="match status" value="1"/>
</dbReference>
<dbReference type="RefSeq" id="WP_169559522.1">
    <property type="nucleotide sequence ID" value="NZ_BSNF01000001.1"/>
</dbReference>
<evidence type="ECO:0000256" key="3">
    <source>
        <dbReference type="ARBA" id="ARBA00022898"/>
    </source>
</evidence>
<evidence type="ECO:0000259" key="4">
    <source>
        <dbReference type="Pfam" id="PF00266"/>
    </source>
</evidence>
<evidence type="ECO:0000256" key="1">
    <source>
        <dbReference type="ARBA" id="ARBA00001933"/>
    </source>
</evidence>
<dbReference type="EMBL" id="BSNF01000001">
    <property type="protein sequence ID" value="GLQ05527.1"/>
    <property type="molecule type" value="Genomic_DNA"/>
</dbReference>
<dbReference type="Pfam" id="PF00266">
    <property type="entry name" value="Aminotran_5"/>
    <property type="match status" value="1"/>
</dbReference>
<dbReference type="Proteomes" id="UP001161409">
    <property type="component" value="Unassembled WGS sequence"/>
</dbReference>
<dbReference type="GO" id="GO:0008483">
    <property type="term" value="F:transaminase activity"/>
    <property type="evidence" value="ECO:0007669"/>
    <property type="project" value="UniProtKB-KW"/>
</dbReference>
<comment type="similarity">
    <text evidence="2">Belongs to the class-V pyridoxal-phosphate-dependent aminotransferase family.</text>
</comment>
<keyword evidence="6" id="KW-1185">Reference proteome</keyword>
<name>A0ABQ5U083_9PROT</name>
<dbReference type="PANTHER" id="PTHR21152">
    <property type="entry name" value="AMINOTRANSFERASE CLASS V"/>
    <property type="match status" value="1"/>
</dbReference>
<sequence>MSVRTGREFLSIPGPTNIPDSVLNAMHQPAIDIYQKDFPALTDSLLAGLKTLFDTDGETFIYIANGHGAWEAALSNVLSRGDKVLVLSSGRFADGWGETGVPLGLDVEVLPGSWRHSVRPDAVAARLKDDPDGLIKAILMVQVDTASSLVNDVEAVSKAIRSTGHPALFMVDTIASLGTMPFSMKDWHIDVAVGAAQKGLMSPPGLSFNAASPRALARHKEAGLRTAYWDWTARLGPIHYQKYCGTPPEHLLFALAKSLELLSNEGIEAASLRHSLLAGATSAAVARWAEGGVLQFNVTAPEDRATAVTTVLFEQGHTPDALLDYCNEKCGVVVGIGIDDLRGKAMRIAHMGFVNAPMLLGTLGVIEMGLKALNIPHGPGGTQAAIDFLAHHVPPSPAPASNEGT</sequence>